<gene>
    <name evidence="2" type="ORF">SAMN02745129_1771</name>
</gene>
<dbReference type="PROSITE" id="PS51257">
    <property type="entry name" value="PROKAR_LIPOPROTEIN"/>
    <property type="match status" value="1"/>
</dbReference>
<evidence type="ECO:0000313" key="2">
    <source>
        <dbReference type="EMBL" id="SHH30332.1"/>
    </source>
</evidence>
<keyword evidence="3" id="KW-1185">Reference proteome</keyword>
<feature type="region of interest" description="Disordered" evidence="1">
    <location>
        <begin position="191"/>
        <end position="210"/>
    </location>
</feature>
<accession>A0A1M5RVI5</accession>
<organism evidence="2 3">
    <name type="scientific">Ferrimonas marina</name>
    <dbReference type="NCBI Taxonomy" id="299255"/>
    <lineage>
        <taxon>Bacteria</taxon>
        <taxon>Pseudomonadati</taxon>
        <taxon>Pseudomonadota</taxon>
        <taxon>Gammaproteobacteria</taxon>
        <taxon>Alteromonadales</taxon>
        <taxon>Ferrimonadaceae</taxon>
        <taxon>Ferrimonas</taxon>
    </lineage>
</organism>
<dbReference type="AlphaFoldDB" id="A0A1M5RVI5"/>
<sequence>MRADRAGLPLQAVTPRVRQLALMLLALTLLSGCTLNRYEMGQALPDTLATESAQPLSLSQVLSQLGPPLRLASTQSGYVMAWEHWRIREEAVGLSLRGTPLDFLNLDWGQAKVQGSFLLLTFDRQHQLSGQSLYQWDNTVGGGQAVQPFFSFVPVVDVDDLLSSLPQHQWGAMSLDPLPTTLNYYQRVENGQLEQRGTPKRQGQRTLEMH</sequence>
<evidence type="ECO:0000313" key="3">
    <source>
        <dbReference type="Proteomes" id="UP000184268"/>
    </source>
</evidence>
<protein>
    <submittedName>
        <fullName evidence="2">Uncharacterized protein</fullName>
    </submittedName>
</protein>
<proteinExistence type="predicted"/>
<dbReference type="EMBL" id="FQXG01000002">
    <property type="protein sequence ID" value="SHH30332.1"/>
    <property type="molecule type" value="Genomic_DNA"/>
</dbReference>
<dbReference type="Proteomes" id="UP000184268">
    <property type="component" value="Unassembled WGS sequence"/>
</dbReference>
<evidence type="ECO:0000256" key="1">
    <source>
        <dbReference type="SAM" id="MobiDB-lite"/>
    </source>
</evidence>
<reference evidence="2 3" key="1">
    <citation type="submission" date="2016-11" db="EMBL/GenBank/DDBJ databases">
        <authorList>
            <person name="Jaros S."/>
            <person name="Januszkiewicz K."/>
            <person name="Wedrychowicz H."/>
        </authorList>
    </citation>
    <scope>NUCLEOTIDE SEQUENCE [LARGE SCALE GENOMIC DNA]</scope>
    <source>
        <strain evidence="2 3">DSM 16917</strain>
    </source>
</reference>
<name>A0A1M5RVI5_9GAMM</name>